<accession>A0A285MR83</accession>
<gene>
    <name evidence="3" type="ORF">SAMN06265377_1500</name>
</gene>
<keyword evidence="4" id="KW-1185">Reference proteome</keyword>
<organism evidence="3 4">
    <name type="scientific">Flagellimonas pacifica</name>
    <dbReference type="NCBI Taxonomy" id="1247520"/>
    <lineage>
        <taxon>Bacteria</taxon>
        <taxon>Pseudomonadati</taxon>
        <taxon>Bacteroidota</taxon>
        <taxon>Flavobacteriia</taxon>
        <taxon>Flavobacteriales</taxon>
        <taxon>Flavobacteriaceae</taxon>
        <taxon>Flagellimonas</taxon>
    </lineage>
</organism>
<dbReference type="Pfam" id="PF05593">
    <property type="entry name" value="RHS_repeat"/>
    <property type="match status" value="1"/>
</dbReference>
<evidence type="ECO:0000313" key="4">
    <source>
        <dbReference type="Proteomes" id="UP000219048"/>
    </source>
</evidence>
<feature type="region of interest" description="Disordered" evidence="1">
    <location>
        <begin position="1041"/>
        <end position="1066"/>
    </location>
</feature>
<dbReference type="Proteomes" id="UP000219048">
    <property type="component" value="Unassembled WGS sequence"/>
</dbReference>
<sequence>MRFLKLVLCLIPMFGFAQNSNQLDGIFPPSPEASAMAEYAKIPVDLYTGLAQINLPLLELKGKNLNIPISITYHSAGNKVNEIASSIGLGWSLNAGGVITRTVRGKPDDHEDGYVGTNQRGQNVDYIFDQIKPYFNTFSFNTWDAQPDVYFFNFLGQTGRFVLSATGEVIMTPERDFKILPAFGPMSTNNYWTIIDKNGIKYKFGVNNLEKEEGKTVSTFGSSVSTTEDYIASWYLSAIEMPDGELFTFEYVQRGDLVYETSLELYTTSALFGNGYGNVTNVTDVNNHKTLSKISSRYGRVDIVSVADRNDLANATKITELKLYNHSGSLIKTIKLNQDYFTSKENCSQPECKRLKLKSVSEEYRYLKSIKKYEFDYNSTKLPRRDSPEIDHWGYYNSNGQANLISRNAPNDINIHRTPNESAAKARILEKITYSTGGWTLFNYGLNQWNNSSSNIDSGGLRIESQEDNDNFGNSVVTNYNYVHEGTTNSSGTEYSKPIYKNSWKSVSSFIKPDGYSQPTYDGGFRTQSSSLSELFDLNGAAVSYGEVIVEYADGSKEINKYSDLISNGDPYSNDNYFRTHSRQTIGTVTNILEYTSPLGKPFGPPTKRKAYQRGMLTEKVVKDPSGNKTYQINNIYQPNSSNLKSTPGYAFDQIYLYKEYAPDPFGNPHHYANEFQYYVSKYLETNESYRVTQSTEKTFDGANSLTSITDYTYTNQKPTIVKTQTASFSNGDVGKVSYTYPFELTGTINNRFTQNNQISDYVEKFDYINNVQQGHEERIFGYNTFGYTNNGGTPLPKQTNFKKKNLNAYTNLVVDRYDSYGNVLQYHGNDNVPISIIWGYGNRYPVVKVVNATYSDATDSGIGLNMSILNASSSSSNALRAEINKIRNHTTMAEAKVTGYTYVPLMGVTSITDPRGYLTTYEYDDFNRLQYIKDQDGYLVSENQYHYLAQYNGNGSSANQLIVGVTYGASSDTYQDFIASASGGTGIYTYKWYKGIGTSSSNFESTHSGTTSTFRLNVSCSTYQWVKLVTTSGGLTSTRIIRSNNTPCSSGGGGGSSGGGGQNQQ</sequence>
<dbReference type="EMBL" id="OBEH01000002">
    <property type="protein sequence ID" value="SNY99689.1"/>
    <property type="molecule type" value="Genomic_DNA"/>
</dbReference>
<dbReference type="AlphaFoldDB" id="A0A285MR83"/>
<name>A0A285MR83_9FLAO</name>
<evidence type="ECO:0000256" key="2">
    <source>
        <dbReference type="SAM" id="SignalP"/>
    </source>
</evidence>
<reference evidence="4" key="1">
    <citation type="submission" date="2017-09" db="EMBL/GenBank/DDBJ databases">
        <authorList>
            <person name="Varghese N."/>
            <person name="Submissions S."/>
        </authorList>
    </citation>
    <scope>NUCLEOTIDE SEQUENCE [LARGE SCALE GENOMIC DNA]</scope>
    <source>
        <strain evidence="4">DSM 25885</strain>
    </source>
</reference>
<feature type="signal peptide" evidence="2">
    <location>
        <begin position="1"/>
        <end position="19"/>
    </location>
</feature>
<protein>
    <submittedName>
        <fullName evidence="3">YD repeat-containing protein</fullName>
    </submittedName>
</protein>
<dbReference type="InterPro" id="IPR031325">
    <property type="entry name" value="RHS_repeat"/>
</dbReference>
<feature type="compositionally biased region" description="Gly residues" evidence="1">
    <location>
        <begin position="1051"/>
        <end position="1066"/>
    </location>
</feature>
<proteinExistence type="predicted"/>
<evidence type="ECO:0000256" key="1">
    <source>
        <dbReference type="SAM" id="MobiDB-lite"/>
    </source>
</evidence>
<evidence type="ECO:0000313" key="3">
    <source>
        <dbReference type="EMBL" id="SNY99689.1"/>
    </source>
</evidence>
<dbReference type="RefSeq" id="WP_165769931.1">
    <property type="nucleotide sequence ID" value="NZ_OBEH01000002.1"/>
</dbReference>
<feature type="chain" id="PRO_5012244802" evidence="2">
    <location>
        <begin position="20"/>
        <end position="1066"/>
    </location>
</feature>
<keyword evidence="2" id="KW-0732">Signal</keyword>